<dbReference type="InterPro" id="IPR017733">
    <property type="entry name" value="OmpA-like_dom_proteobacteria"/>
</dbReference>
<evidence type="ECO:0000256" key="1">
    <source>
        <dbReference type="PROSITE-ProRule" id="PRU00473"/>
    </source>
</evidence>
<dbReference type="Gene3D" id="1.25.40.590">
    <property type="entry name" value="Type IV / VI secretion system, DotU"/>
    <property type="match status" value="1"/>
</dbReference>
<dbReference type="Pfam" id="PF09850">
    <property type="entry name" value="DotU"/>
    <property type="match status" value="1"/>
</dbReference>
<proteinExistence type="predicted"/>
<dbReference type="InterPro" id="IPR036737">
    <property type="entry name" value="OmpA-like_sf"/>
</dbReference>
<dbReference type="PANTHER" id="PTHR30329:SF19">
    <property type="entry name" value="OUTER MEMBRANE PROTEIN, OMPA FAMILY"/>
    <property type="match status" value="1"/>
</dbReference>
<accession>A0A643G1A3</accession>
<dbReference type="SUPFAM" id="SSF103088">
    <property type="entry name" value="OmpA-like"/>
    <property type="match status" value="1"/>
</dbReference>
<dbReference type="EMBL" id="CP062803">
    <property type="protein sequence ID" value="QOT75723.1"/>
    <property type="molecule type" value="Genomic_DNA"/>
</dbReference>
<keyword evidence="1" id="KW-0472">Membrane</keyword>
<evidence type="ECO:0000313" key="3">
    <source>
        <dbReference type="EMBL" id="QOT75723.1"/>
    </source>
</evidence>
<dbReference type="CDD" id="cd07185">
    <property type="entry name" value="OmpA_C-like"/>
    <property type="match status" value="1"/>
</dbReference>
<dbReference type="InterPro" id="IPR038522">
    <property type="entry name" value="T4/T6SS_DotU_sf"/>
</dbReference>
<dbReference type="Proteomes" id="UP000397656">
    <property type="component" value="Chromosome 1"/>
</dbReference>
<dbReference type="GeneID" id="98402475"/>
<dbReference type="InterPro" id="IPR017732">
    <property type="entry name" value="T4/T6SS_DotU"/>
</dbReference>
<evidence type="ECO:0000259" key="2">
    <source>
        <dbReference type="PROSITE" id="PS51123"/>
    </source>
</evidence>
<dbReference type="NCBIfam" id="TIGR03349">
    <property type="entry name" value="IV_VI_DotU"/>
    <property type="match status" value="1"/>
</dbReference>
<reference evidence="3 4" key="1">
    <citation type="submission" date="2020-10" db="EMBL/GenBank/DDBJ databases">
        <title>Complete genome sequence of Cupriavidus basilensis CCUG 49340T.</title>
        <authorList>
            <person name="Salva-Serra F."/>
            <person name="Donoso R.A."/>
            <person name="Cho K.H."/>
            <person name="Yoo J.A."/>
            <person name="Lee K."/>
            <person name="Yoon S.-H."/>
            <person name="Perez-Pantoja D."/>
            <person name="Moore E.R.B."/>
        </authorList>
    </citation>
    <scope>NUCLEOTIDE SEQUENCE [LARGE SCALE GENOMIC DNA]</scope>
    <source>
        <strain evidence="4">CCUG 49340</strain>
    </source>
</reference>
<gene>
    <name evidence="3" type="primary">tssL</name>
    <name evidence="3" type="ORF">F7R26_016295</name>
</gene>
<name>A0A643G1A3_9BURK</name>
<protein>
    <submittedName>
        <fullName evidence="3">Type VI secretion system protein TssL</fullName>
    </submittedName>
</protein>
<sequence length="411" mass="46043">MADMDPQGIPSPEPDNKPAAGNDSQPTRIFEQRFADVQRAQNPILEAARRLVRCLCDLPERMAPAETERLRALINQELDTFKALVERANVKREHVIASHYAICTALDDVALQHEWGQGRWANHSLLVQHHQDNQGGEKVYQVLGRLVESPHEHIAVIQLIYHLMSLGFMGRYRGMTDGDRQHYTIRQRLYDLLLKHYGPVPNELSPHIEPAPPGRFRHLYSLSPWATVSVLALVALGLFAWMKYDLLRRQNELVRQIEAIGRMTPPPLPQALHLAELLKDEIARGVVAVHDNDRDTTVVFRGDDMFRAGQADVNKRLLPALNKVAREINKVQGKVQVIGHSDNQPIKSVRFPSNQALSEERAAVVSECLASQGVAKGRLEAIGKGDSEPVGDNKTIAGRAANRRVEVVVTQ</sequence>
<feature type="domain" description="OmpA-like" evidence="2">
    <location>
        <begin position="293"/>
        <end position="411"/>
    </location>
</feature>
<dbReference type="NCBIfam" id="TIGR03350">
    <property type="entry name" value="type_VI_ompA"/>
    <property type="match status" value="1"/>
</dbReference>
<dbReference type="PANTHER" id="PTHR30329">
    <property type="entry name" value="STATOR ELEMENT OF FLAGELLAR MOTOR COMPLEX"/>
    <property type="match status" value="1"/>
</dbReference>
<evidence type="ECO:0000313" key="4">
    <source>
        <dbReference type="Proteomes" id="UP000397656"/>
    </source>
</evidence>
<dbReference type="NCBIfam" id="NF038228">
    <property type="entry name" value="IcmH_DotU_IVB"/>
    <property type="match status" value="1"/>
</dbReference>
<dbReference type="RefSeq" id="WP_150983968.1">
    <property type="nucleotide sequence ID" value="NZ_CP062803.1"/>
</dbReference>
<dbReference type="Gene3D" id="3.30.1330.60">
    <property type="entry name" value="OmpA-like domain"/>
    <property type="match status" value="1"/>
</dbReference>
<dbReference type="Pfam" id="PF00691">
    <property type="entry name" value="OmpA"/>
    <property type="match status" value="1"/>
</dbReference>
<dbReference type="AlphaFoldDB" id="A0A643G1A3"/>
<dbReference type="PROSITE" id="PS51123">
    <property type="entry name" value="OMPA_2"/>
    <property type="match status" value="1"/>
</dbReference>
<dbReference type="GO" id="GO:0016020">
    <property type="term" value="C:membrane"/>
    <property type="evidence" value="ECO:0007669"/>
    <property type="project" value="UniProtKB-UniRule"/>
</dbReference>
<dbReference type="InterPro" id="IPR050330">
    <property type="entry name" value="Bact_OuterMem_StrucFunc"/>
</dbReference>
<dbReference type="InterPro" id="IPR006665">
    <property type="entry name" value="OmpA-like"/>
</dbReference>
<organism evidence="3 4">
    <name type="scientific">Cupriavidus basilensis</name>
    <dbReference type="NCBI Taxonomy" id="68895"/>
    <lineage>
        <taxon>Bacteria</taxon>
        <taxon>Pseudomonadati</taxon>
        <taxon>Pseudomonadota</taxon>
        <taxon>Betaproteobacteria</taxon>
        <taxon>Burkholderiales</taxon>
        <taxon>Burkholderiaceae</taxon>
        <taxon>Cupriavidus</taxon>
    </lineage>
</organism>